<feature type="transmembrane region" description="Helical" evidence="7">
    <location>
        <begin position="315"/>
        <end position="340"/>
    </location>
</feature>
<reference evidence="11" key="1">
    <citation type="submission" date="2022-11" db="UniProtKB">
        <authorList>
            <consortium name="WormBaseParasite"/>
        </authorList>
    </citation>
    <scope>IDENTIFICATION</scope>
</reference>
<feature type="transmembrane region" description="Helical" evidence="7">
    <location>
        <begin position="457"/>
        <end position="479"/>
    </location>
</feature>
<evidence type="ECO:0000256" key="5">
    <source>
        <dbReference type="ARBA" id="ARBA00023136"/>
    </source>
</evidence>
<feature type="signal peptide" evidence="8">
    <location>
        <begin position="1"/>
        <end position="23"/>
    </location>
</feature>
<dbReference type="GO" id="GO:0006897">
    <property type="term" value="P:endocytosis"/>
    <property type="evidence" value="ECO:0007669"/>
    <property type="project" value="TreeGrafter"/>
</dbReference>
<dbReference type="GO" id="GO:0022857">
    <property type="term" value="F:transmembrane transporter activity"/>
    <property type="evidence" value="ECO:0007669"/>
    <property type="project" value="InterPro"/>
</dbReference>
<feature type="transmembrane region" description="Helical" evidence="7">
    <location>
        <begin position="800"/>
        <end position="822"/>
    </location>
</feature>
<evidence type="ECO:0000256" key="7">
    <source>
        <dbReference type="SAM" id="Phobius"/>
    </source>
</evidence>
<dbReference type="PANTHER" id="PTHR10796">
    <property type="entry name" value="PATCHED-RELATED"/>
    <property type="match status" value="1"/>
</dbReference>
<protein>
    <submittedName>
        <fullName evidence="11">SSD domain-containing protein</fullName>
    </submittedName>
</protein>
<feature type="chain" id="PRO_5037409883" evidence="8">
    <location>
        <begin position="24"/>
        <end position="896"/>
    </location>
</feature>
<proteinExistence type="inferred from homology"/>
<feature type="transmembrane region" description="Helical" evidence="7">
    <location>
        <begin position="252"/>
        <end position="274"/>
    </location>
</feature>
<dbReference type="SUPFAM" id="SSF82866">
    <property type="entry name" value="Multidrug efflux transporter AcrB transmembrane domain"/>
    <property type="match status" value="2"/>
</dbReference>
<evidence type="ECO:0000256" key="8">
    <source>
        <dbReference type="SAM" id="SignalP"/>
    </source>
</evidence>
<evidence type="ECO:0000256" key="2">
    <source>
        <dbReference type="ARBA" id="ARBA00005585"/>
    </source>
</evidence>
<dbReference type="GO" id="GO:0005886">
    <property type="term" value="C:plasma membrane"/>
    <property type="evidence" value="ECO:0007669"/>
    <property type="project" value="TreeGrafter"/>
</dbReference>
<evidence type="ECO:0000256" key="4">
    <source>
        <dbReference type="ARBA" id="ARBA00022989"/>
    </source>
</evidence>
<keyword evidence="3 7" id="KW-0812">Transmembrane</keyword>
<evidence type="ECO:0000256" key="3">
    <source>
        <dbReference type="ARBA" id="ARBA00022692"/>
    </source>
</evidence>
<feature type="transmembrane region" description="Helical" evidence="7">
    <location>
        <begin position="722"/>
        <end position="742"/>
    </location>
</feature>
<feature type="transmembrane region" description="Helical" evidence="7">
    <location>
        <begin position="694"/>
        <end position="716"/>
    </location>
</feature>
<sequence length="896" mass="100899">MEVSQVVVLFTVLASLKLLFVKPKDDLQSGYTPTSAQAFAELEVFRKYNDGKNPVVVVIIVTAKDGGSVARLPHLNEIMNIVDYVGTNFPVKNYTYYRMCKNFCDVNEPVRLFRVLPLNGLLLNNAKRLENNISDSSGNVSNGNAGDLIKLSFPIMQFLGRDLDLSPYFFGVEKHAPNDVDRISGTNIKYVKLVALHFRTQQPNEWTSDDTFQWERLVGNYFRNEYNNSLIRPVAFSLAYTQDEIVRAGLALLPYILFGFIMMCIFATATVSINSTYTKQFSKIKIAYSLIGCITPLMATSAALGILILLGLRPGSILCITPFLILAIGVDDAFLIISTWNRTDIEMRNGTISCNTIRERMAVVLTDIGPSITITSVTNMLAFGIGIFTTSTPEIRLLCIANSAAIFLDYAYTITLYAAVMCIGAQIEKQQQKVCKKSVAVEQKSPKPSMITTFLHIYCKYLASGFTTALIFIILVLYLTVSIKYALMAKGSLTPEKLFLADSPMIEVNQLHNKIIMPSYTFVTVFISEPGDLRNSSRRERIKDLIYHFEAIPGCKGPKFTHFWLRDYEMYLKSKGEETDENGFDDYTSFDLFKFLEWPEYESWGGFMKFDNQTNRLDTTIAYAENLANNCWSLQDMTFAFYNNDIGASIYEEEALFTDQIESLVPTTLQTSFVILICMAVVCYIFMPDFFAVLIAISSTASICVGVFGALTFWNIDVDPVSMATIIMSIGLSVDFPAHITFHYHRTSLNPKLTSLEERLAHSFSVIGFPLLQCSFSTVFFVLILLFVPSYMSEVFTKTVVVVISLGTIHALVIVPTLLCALSKISQYFSLMTNYKKQVVVMGFCYLPKIAPARIDRKSMKRTGDSHLWETKEVSDVSSPDEMMLEYFDFKNDVFK</sequence>
<dbReference type="Gene3D" id="1.20.1640.10">
    <property type="entry name" value="Multidrug efflux transporter AcrB transmembrane domain"/>
    <property type="match status" value="2"/>
</dbReference>
<dbReference type="PANTHER" id="PTHR10796:SF95">
    <property type="entry name" value="SSD DOMAIN-CONTAINING PROTEIN"/>
    <property type="match status" value="1"/>
</dbReference>
<dbReference type="GO" id="GO:0018996">
    <property type="term" value="P:molting cycle, collagen and cuticulin-based cuticle"/>
    <property type="evidence" value="ECO:0007669"/>
    <property type="project" value="TreeGrafter"/>
</dbReference>
<feature type="domain" description="SSD" evidence="9">
    <location>
        <begin position="254"/>
        <end position="423"/>
    </location>
</feature>
<feature type="transmembrane region" description="Helical" evidence="7">
    <location>
        <begin position="763"/>
        <end position="788"/>
    </location>
</feature>
<dbReference type="GO" id="GO:0030659">
    <property type="term" value="C:cytoplasmic vesicle membrane"/>
    <property type="evidence" value="ECO:0007669"/>
    <property type="project" value="TreeGrafter"/>
</dbReference>
<dbReference type="InterPro" id="IPR003392">
    <property type="entry name" value="PTHD_SSD"/>
</dbReference>
<evidence type="ECO:0000256" key="1">
    <source>
        <dbReference type="ARBA" id="ARBA00004141"/>
    </source>
</evidence>
<keyword evidence="8" id="KW-0732">Signal</keyword>
<organism evidence="10 11">
    <name type="scientific">Setaria digitata</name>
    <dbReference type="NCBI Taxonomy" id="48799"/>
    <lineage>
        <taxon>Eukaryota</taxon>
        <taxon>Metazoa</taxon>
        <taxon>Ecdysozoa</taxon>
        <taxon>Nematoda</taxon>
        <taxon>Chromadorea</taxon>
        <taxon>Rhabditida</taxon>
        <taxon>Spirurina</taxon>
        <taxon>Spiruromorpha</taxon>
        <taxon>Filarioidea</taxon>
        <taxon>Setariidae</taxon>
        <taxon>Setaria</taxon>
    </lineage>
</organism>
<dbReference type="InterPro" id="IPR051697">
    <property type="entry name" value="Patched_domain-protein"/>
</dbReference>
<feature type="transmembrane region" description="Helical" evidence="7">
    <location>
        <begin position="400"/>
        <end position="423"/>
    </location>
</feature>
<dbReference type="Proteomes" id="UP000887581">
    <property type="component" value="Unplaced"/>
</dbReference>
<keyword evidence="10" id="KW-1185">Reference proteome</keyword>
<keyword evidence="6" id="KW-0325">Glycoprotein</keyword>
<comment type="subcellular location">
    <subcellularLocation>
        <location evidence="1">Membrane</location>
        <topology evidence="1">Multi-pass membrane protein</topology>
    </subcellularLocation>
</comment>
<evidence type="ECO:0000313" key="10">
    <source>
        <dbReference type="Proteomes" id="UP000887581"/>
    </source>
</evidence>
<dbReference type="InterPro" id="IPR000731">
    <property type="entry name" value="SSD"/>
</dbReference>
<accession>A0A915PFZ7</accession>
<evidence type="ECO:0000313" key="11">
    <source>
        <dbReference type="WBParaSite" id="sdigi.contig10.g1151.t1"/>
    </source>
</evidence>
<dbReference type="AlphaFoldDB" id="A0A915PFZ7"/>
<evidence type="ECO:0000259" key="9">
    <source>
        <dbReference type="PROSITE" id="PS50156"/>
    </source>
</evidence>
<dbReference type="PROSITE" id="PS50156">
    <property type="entry name" value="SSD"/>
    <property type="match status" value="1"/>
</dbReference>
<feature type="transmembrane region" description="Helical" evidence="7">
    <location>
        <begin position="669"/>
        <end position="687"/>
    </location>
</feature>
<dbReference type="WBParaSite" id="sdigi.contig10.g1151.t1">
    <property type="protein sequence ID" value="sdigi.contig10.g1151.t1"/>
    <property type="gene ID" value="sdigi.contig10.g1151"/>
</dbReference>
<evidence type="ECO:0000256" key="6">
    <source>
        <dbReference type="ARBA" id="ARBA00023180"/>
    </source>
</evidence>
<keyword evidence="4 7" id="KW-1133">Transmembrane helix</keyword>
<feature type="transmembrane region" description="Helical" evidence="7">
    <location>
        <begin position="361"/>
        <end position="388"/>
    </location>
</feature>
<dbReference type="InterPro" id="IPR001036">
    <property type="entry name" value="Acrflvin-R"/>
</dbReference>
<comment type="similarity">
    <text evidence="2">Belongs to the patched family.</text>
</comment>
<name>A0A915PFZ7_9BILA</name>
<feature type="transmembrane region" description="Helical" evidence="7">
    <location>
        <begin position="286"/>
        <end position="309"/>
    </location>
</feature>
<keyword evidence="5 7" id="KW-0472">Membrane</keyword>
<dbReference type="Pfam" id="PF02460">
    <property type="entry name" value="Patched"/>
    <property type="match status" value="1"/>
</dbReference>
<dbReference type="PRINTS" id="PR00702">
    <property type="entry name" value="ACRIFLAVINRP"/>
</dbReference>